<dbReference type="AlphaFoldDB" id="A0A8A3PLR3"/>
<dbReference type="SMART" id="SM00195">
    <property type="entry name" value="DSPc"/>
    <property type="match status" value="1"/>
</dbReference>
<organism evidence="6 7">
    <name type="scientific">Monilinia vaccinii-corymbosi</name>
    <dbReference type="NCBI Taxonomy" id="61207"/>
    <lineage>
        <taxon>Eukaryota</taxon>
        <taxon>Fungi</taxon>
        <taxon>Dikarya</taxon>
        <taxon>Ascomycota</taxon>
        <taxon>Pezizomycotina</taxon>
        <taxon>Leotiomycetes</taxon>
        <taxon>Helotiales</taxon>
        <taxon>Sclerotiniaceae</taxon>
        <taxon>Monilinia</taxon>
    </lineage>
</organism>
<dbReference type="GO" id="GO:0005634">
    <property type="term" value="C:nucleus"/>
    <property type="evidence" value="ECO:0007669"/>
    <property type="project" value="GOC"/>
</dbReference>
<dbReference type="PROSITE" id="PS00383">
    <property type="entry name" value="TYR_PHOSPHATASE_1"/>
    <property type="match status" value="1"/>
</dbReference>
<dbReference type="SUPFAM" id="SSF52799">
    <property type="entry name" value="(Phosphotyrosine protein) phosphatases II"/>
    <property type="match status" value="2"/>
</dbReference>
<dbReference type="Pfam" id="PF00782">
    <property type="entry name" value="DSPc"/>
    <property type="match status" value="1"/>
</dbReference>
<dbReference type="InterPro" id="IPR020422">
    <property type="entry name" value="TYR_PHOSPHATASE_DUAL_dom"/>
</dbReference>
<dbReference type="GO" id="GO:0008138">
    <property type="term" value="F:protein tyrosine/serine/threonine phosphatase activity"/>
    <property type="evidence" value="ECO:0007669"/>
    <property type="project" value="TreeGrafter"/>
</dbReference>
<evidence type="ECO:0000259" key="5">
    <source>
        <dbReference type="PROSITE" id="PS50056"/>
    </source>
</evidence>
<dbReference type="EMBL" id="CP063410">
    <property type="protein sequence ID" value="QSZ35915.1"/>
    <property type="molecule type" value="Genomic_DNA"/>
</dbReference>
<feature type="domain" description="Tyrosine specific protein phosphatases" evidence="5">
    <location>
        <begin position="546"/>
        <end position="614"/>
    </location>
</feature>
<protein>
    <recommendedName>
        <fullName evidence="8">Protein-tyrosine-phosphatase</fullName>
    </recommendedName>
</protein>
<dbReference type="PANTHER" id="PTHR47550">
    <property type="entry name" value="DUAL SPECIFICITY PROTEIN PHOSPHATASE PPS1"/>
    <property type="match status" value="1"/>
</dbReference>
<dbReference type="InterPro" id="IPR029021">
    <property type="entry name" value="Prot-tyrosine_phosphatase-like"/>
</dbReference>
<sequence length="659" mass="73398">MATIALPRPIATGGHTRSSSPPHSHPLTPAPSLDSINTPAALPIPIPIPIPIPNKHLPVCPTGPVPSEKPDTPPHSPPTKELSLSQPSILYPPVNYKSRHVDSSILYEIDAAGVAAALEHLASQPLPDASQAGGDLTCARLKGAIAPDEFLQFGATTEFQEVDPKDGFSVRNFQIQAAKLAMVSDIIVYGDESLAAEELAKEIAAAQQMVRQTHVNQGHELSQYNTFICTSPFSEFEKEYPHIVSVDSRAMWTGEVMDFFHQERLEMCAMTKASEIDHNVWLGPTPDGTPDTNPSFLEEQFDILIECSDSGQINPIDLQEIAEGRSDKWLLGFPSSGMIQPPSWEHDQADGILETCKWIYNLAHGILPGGEDGDTPMATKMEERKILIHCTDGYTETTLLGLAYFTYATGRSVPKAWLDLHVSKKRNFFAYPQDVSLLTTIAPRLLSESPVHRDKSLLEITQLAREEPEWIRCMDGSLPSRVTDYMYLGNLGHANNPDLLRHLGITQILSVGENSTWKDGKMDTWGEDNVMVIQRVQDNGVDPLTEKFGRCLDFIERGKLNNTATLVHCRVGVSRSATICIAEVMRTMHLSFPRAYCFVRARRLNVIIQPHLRFTYELLKWEDKLNMAQGNIRRKGRGRELEWASIAREIAEMNRPYAR</sequence>
<keyword evidence="1" id="KW-0378">Hydrolase</keyword>
<dbReference type="InterPro" id="IPR053239">
    <property type="entry name" value="Dual_spec_PTase"/>
</dbReference>
<dbReference type="PROSITE" id="PS50056">
    <property type="entry name" value="TYR_PHOSPHATASE_2"/>
    <property type="match status" value="1"/>
</dbReference>
<dbReference type="InterPro" id="IPR000340">
    <property type="entry name" value="Dual-sp_phosphatase_cat-dom"/>
</dbReference>
<dbReference type="GO" id="GO:0033260">
    <property type="term" value="P:nuclear DNA replication"/>
    <property type="evidence" value="ECO:0007669"/>
    <property type="project" value="TreeGrafter"/>
</dbReference>
<keyword evidence="7" id="KW-1185">Reference proteome</keyword>
<feature type="region of interest" description="Disordered" evidence="3">
    <location>
        <begin position="59"/>
        <end position="84"/>
    </location>
</feature>
<evidence type="ECO:0008006" key="8">
    <source>
        <dbReference type="Google" id="ProtNLM"/>
    </source>
</evidence>
<feature type="compositionally biased region" description="Low complexity" evidence="3">
    <location>
        <begin position="18"/>
        <end position="33"/>
    </location>
</feature>
<dbReference type="Proteomes" id="UP000672032">
    <property type="component" value="Chromosome 6"/>
</dbReference>
<dbReference type="Gene3D" id="3.90.190.10">
    <property type="entry name" value="Protein tyrosine phosphatase superfamily"/>
    <property type="match status" value="1"/>
</dbReference>
<evidence type="ECO:0000259" key="4">
    <source>
        <dbReference type="PROSITE" id="PS50054"/>
    </source>
</evidence>
<dbReference type="PANTHER" id="PTHR47550:SF1">
    <property type="entry name" value="DUAL SPECIFICITY PROTEIN PHOSPHATASE PPS1"/>
    <property type="match status" value="1"/>
</dbReference>
<dbReference type="InterPro" id="IPR016130">
    <property type="entry name" value="Tyr_Pase_AS"/>
</dbReference>
<gene>
    <name evidence="6" type="ORF">DSL72_007037</name>
</gene>
<accession>A0A8A3PLR3</accession>
<keyword evidence="2" id="KW-0904">Protein phosphatase</keyword>
<dbReference type="OrthoDB" id="273181at2759"/>
<reference evidence="6" key="1">
    <citation type="submission" date="2020-10" db="EMBL/GenBank/DDBJ databases">
        <title>Genome Sequence of Monilinia vaccinii-corymbosi Sheds Light on Mummy Berry Disease Infection of Blueberry and Mating Type.</title>
        <authorList>
            <person name="Yow A.G."/>
            <person name="Zhang Y."/>
            <person name="Bansal K."/>
            <person name="Eacker S.M."/>
            <person name="Sullivan S."/>
            <person name="Liachko I."/>
            <person name="Cubeta M.A."/>
            <person name="Rollins J.A."/>
            <person name="Ashrafi H."/>
        </authorList>
    </citation>
    <scope>NUCLEOTIDE SEQUENCE</scope>
    <source>
        <strain evidence="6">RL-1</strain>
    </source>
</reference>
<name>A0A8A3PLR3_9HELO</name>
<evidence type="ECO:0000256" key="1">
    <source>
        <dbReference type="ARBA" id="ARBA00022801"/>
    </source>
</evidence>
<evidence type="ECO:0000313" key="7">
    <source>
        <dbReference type="Proteomes" id="UP000672032"/>
    </source>
</evidence>
<evidence type="ECO:0000256" key="2">
    <source>
        <dbReference type="ARBA" id="ARBA00022912"/>
    </source>
</evidence>
<dbReference type="InterPro" id="IPR000387">
    <property type="entry name" value="Tyr_Pase_dom"/>
</dbReference>
<dbReference type="PROSITE" id="PS50054">
    <property type="entry name" value="TYR_PHOSPHATASE_DUAL"/>
    <property type="match status" value="1"/>
</dbReference>
<evidence type="ECO:0000313" key="6">
    <source>
        <dbReference type="EMBL" id="QSZ35915.1"/>
    </source>
</evidence>
<feature type="domain" description="Tyrosine-protein phosphatase" evidence="4">
    <location>
        <begin position="478"/>
        <end position="627"/>
    </location>
</feature>
<feature type="region of interest" description="Disordered" evidence="3">
    <location>
        <begin position="1"/>
        <end position="38"/>
    </location>
</feature>
<dbReference type="FunFam" id="3.90.190.10:FF:000110">
    <property type="entry name" value="PPS1p Protein phosphatase"/>
    <property type="match status" value="1"/>
</dbReference>
<evidence type="ECO:0000256" key="3">
    <source>
        <dbReference type="SAM" id="MobiDB-lite"/>
    </source>
</evidence>
<proteinExistence type="predicted"/>